<organism evidence="2 3">
    <name type="scientific">Trichobilharzia regenti</name>
    <name type="common">Nasal bird schistosome</name>
    <dbReference type="NCBI Taxonomy" id="157069"/>
    <lineage>
        <taxon>Eukaryota</taxon>
        <taxon>Metazoa</taxon>
        <taxon>Spiralia</taxon>
        <taxon>Lophotrochozoa</taxon>
        <taxon>Platyhelminthes</taxon>
        <taxon>Trematoda</taxon>
        <taxon>Digenea</taxon>
        <taxon>Strigeidida</taxon>
        <taxon>Schistosomatoidea</taxon>
        <taxon>Schistosomatidae</taxon>
        <taxon>Trichobilharzia</taxon>
    </lineage>
</organism>
<evidence type="ECO:0000256" key="1">
    <source>
        <dbReference type="SAM" id="SignalP"/>
    </source>
</evidence>
<dbReference type="WBParaSite" id="TREG1_124720.1">
    <property type="protein sequence ID" value="TREG1_124720.1"/>
    <property type="gene ID" value="TREG1_124720"/>
</dbReference>
<accession>A0AA85J252</accession>
<keyword evidence="2" id="KW-1185">Reference proteome</keyword>
<dbReference type="AlphaFoldDB" id="A0AA85J252"/>
<keyword evidence="1" id="KW-0732">Signal</keyword>
<protein>
    <submittedName>
        <fullName evidence="3">Uncharacterized protein</fullName>
    </submittedName>
</protein>
<evidence type="ECO:0000313" key="3">
    <source>
        <dbReference type="WBParaSite" id="TREG1_124720.1"/>
    </source>
</evidence>
<feature type="signal peptide" evidence="1">
    <location>
        <begin position="1"/>
        <end position="20"/>
    </location>
</feature>
<evidence type="ECO:0000313" key="2">
    <source>
        <dbReference type="Proteomes" id="UP000050795"/>
    </source>
</evidence>
<sequence length="101" mass="11366">MKITYLICIVSLVVFRNVAAEAEETLTSENATETTTILDDAVAVEETLTVEDLENLQNFMRATVHSFQENFVRFLKSFFWTRVAAPVLSSLGLNQTFTVTI</sequence>
<reference evidence="3" key="2">
    <citation type="submission" date="2023-11" db="UniProtKB">
        <authorList>
            <consortium name="WormBaseParasite"/>
        </authorList>
    </citation>
    <scope>IDENTIFICATION</scope>
</reference>
<dbReference type="Proteomes" id="UP000050795">
    <property type="component" value="Unassembled WGS sequence"/>
</dbReference>
<name>A0AA85J252_TRIRE</name>
<reference evidence="2" key="1">
    <citation type="submission" date="2022-06" db="EMBL/GenBank/DDBJ databases">
        <authorList>
            <person name="Berger JAMES D."/>
            <person name="Berger JAMES D."/>
        </authorList>
    </citation>
    <scope>NUCLEOTIDE SEQUENCE [LARGE SCALE GENOMIC DNA]</scope>
</reference>
<proteinExistence type="predicted"/>
<feature type="chain" id="PRO_5041658184" evidence="1">
    <location>
        <begin position="21"/>
        <end position="101"/>
    </location>
</feature>